<evidence type="ECO:0000256" key="7">
    <source>
        <dbReference type="RuleBase" id="RU003435"/>
    </source>
</evidence>
<dbReference type="InterPro" id="IPR045090">
    <property type="entry name" value="Pept_M3A_M3B"/>
</dbReference>
<dbReference type="Gene3D" id="1.10.1370.10">
    <property type="entry name" value="Neurolysin, domain 3"/>
    <property type="match status" value="1"/>
</dbReference>
<keyword evidence="4 7" id="KW-0378">Hydrolase</keyword>
<evidence type="ECO:0000313" key="11">
    <source>
        <dbReference type="Proteomes" id="UP001203410"/>
    </source>
</evidence>
<evidence type="ECO:0000256" key="1">
    <source>
        <dbReference type="ARBA" id="ARBA00006040"/>
    </source>
</evidence>
<organism evidence="10 11">
    <name type="scientific">Sphingomonas caseinilyticus</name>
    <dbReference type="NCBI Taxonomy" id="2908205"/>
    <lineage>
        <taxon>Bacteria</taxon>
        <taxon>Pseudomonadati</taxon>
        <taxon>Pseudomonadota</taxon>
        <taxon>Alphaproteobacteria</taxon>
        <taxon>Sphingomonadales</taxon>
        <taxon>Sphingomonadaceae</taxon>
        <taxon>Sphingomonas</taxon>
    </lineage>
</organism>
<comment type="cofactor">
    <cofactor evidence="7">
        <name>Zn(2+)</name>
        <dbReference type="ChEBI" id="CHEBI:29105"/>
    </cofactor>
    <text evidence="7">Binds 1 zinc ion.</text>
</comment>
<comment type="similarity">
    <text evidence="1 7">Belongs to the peptidase M3 family.</text>
</comment>
<dbReference type="Gene3D" id="3.40.390.10">
    <property type="entry name" value="Collagenase (Catalytic Domain)"/>
    <property type="match status" value="1"/>
</dbReference>
<comment type="caution">
    <text evidence="10">The sequence shown here is derived from an EMBL/GenBank/DDBJ whole genome shotgun (WGS) entry which is preliminary data.</text>
</comment>
<dbReference type="Proteomes" id="UP001203410">
    <property type="component" value="Unassembled WGS sequence"/>
</dbReference>
<sequence length="664" mass="74416">MHYAKALLLIGTSFIGAGAIAQDVPQILTGSPTAAEVNQRCDYWVAQSTKLRTELEKGTGPATVAETLLTYDRLNEALFNATLESILYREVSTSAESRTAGEKCEVRIGSEGNKLSLSRAAYDRLKAIKVPADDPETQLLLTRALGEFERAGVALDPAGRARAQVLSDEISQLGTTFEANIPKDQRKITATPAELEGLPQDFLDAHKPGPDGKITLTTEYPDYVPVMTYAKSEELRHRFHREYNQRGYPVNDPILRDLINKRDELAKLVGRPNYATLNYENRMLNTPDKVQALLDEMASAARPAGQRDYAKKLAALQQLQPGATKIEPWDGAFLNPIVQKQSYGFDRKEARKYFAYDNVRDGILQWTEDLFGVDIRPWQTQVWHEDVEAYELYDQGKLIGRFYFDSHPRPGKYEHANAVPVRVGVRGQVPVAALVMNLPKGDHTTGLMEHGDVETFLHEYGHLIHALFGGQNQRWAAQSGIATEWDFGEAPSQMLENWVYDYETLKKFAVDASGNPIPRELVEQMNRARYFDLGMGDMRQLGLSNVSLQFYLGKAPADLGAATRTADAKYALVPMPDYAQMQASFSHLTGYAAAYYTYRWSVVISDDLFTEFHKNGLRDRATAERYRKLVLAPGGRKPAAQLVEDFLGRPVSIEAYKAKMEKDQ</sequence>
<evidence type="ECO:0000256" key="8">
    <source>
        <dbReference type="SAM" id="SignalP"/>
    </source>
</evidence>
<keyword evidence="3 7" id="KW-0479">Metal-binding</keyword>
<evidence type="ECO:0000256" key="5">
    <source>
        <dbReference type="ARBA" id="ARBA00022833"/>
    </source>
</evidence>
<evidence type="ECO:0000313" key="10">
    <source>
        <dbReference type="EMBL" id="MCL6698178.1"/>
    </source>
</evidence>
<dbReference type="Pfam" id="PF01432">
    <property type="entry name" value="Peptidase_M3"/>
    <property type="match status" value="1"/>
</dbReference>
<keyword evidence="5 7" id="KW-0862">Zinc</keyword>
<dbReference type="InterPro" id="IPR024077">
    <property type="entry name" value="Neurolysin/TOP_dom2"/>
</dbReference>
<keyword evidence="8" id="KW-0732">Signal</keyword>
<evidence type="ECO:0000256" key="6">
    <source>
        <dbReference type="ARBA" id="ARBA00023049"/>
    </source>
</evidence>
<dbReference type="SUPFAM" id="SSF55486">
    <property type="entry name" value="Metalloproteases ('zincins'), catalytic domain"/>
    <property type="match status" value="1"/>
</dbReference>
<dbReference type="CDD" id="cd06455">
    <property type="entry name" value="M3A_TOP"/>
    <property type="match status" value="1"/>
</dbReference>
<evidence type="ECO:0000256" key="3">
    <source>
        <dbReference type="ARBA" id="ARBA00022723"/>
    </source>
</evidence>
<protein>
    <submittedName>
        <fullName evidence="10">Zn-dependent oligopeptidase</fullName>
    </submittedName>
</protein>
<reference evidence="10 11" key="1">
    <citation type="submission" date="2022-05" db="EMBL/GenBank/DDBJ databases">
        <authorList>
            <person name="Jo J.-H."/>
            <person name="Im W.-T."/>
        </authorList>
    </citation>
    <scope>NUCLEOTIDE SEQUENCE [LARGE SCALE GENOMIC DNA]</scope>
    <source>
        <strain evidence="10 11">NSE70-1</strain>
    </source>
</reference>
<keyword evidence="11" id="KW-1185">Reference proteome</keyword>
<dbReference type="PANTHER" id="PTHR11804:SF84">
    <property type="entry name" value="SACCHAROLYSIN"/>
    <property type="match status" value="1"/>
</dbReference>
<gene>
    <name evidence="10" type="ORF">LZ496_05205</name>
</gene>
<feature type="signal peptide" evidence="8">
    <location>
        <begin position="1"/>
        <end position="21"/>
    </location>
</feature>
<accession>A0ABT0RT40</accession>
<dbReference type="PANTHER" id="PTHR11804">
    <property type="entry name" value="PROTEASE M3 THIMET OLIGOPEPTIDASE-RELATED"/>
    <property type="match status" value="1"/>
</dbReference>
<evidence type="ECO:0000256" key="2">
    <source>
        <dbReference type="ARBA" id="ARBA00022670"/>
    </source>
</evidence>
<feature type="chain" id="PRO_5047214556" evidence="8">
    <location>
        <begin position="22"/>
        <end position="664"/>
    </location>
</feature>
<keyword evidence="2 7" id="KW-0645">Protease</keyword>
<name>A0ABT0RT40_9SPHN</name>
<dbReference type="InterPro" id="IPR024079">
    <property type="entry name" value="MetalloPept_cat_dom_sf"/>
</dbReference>
<keyword evidence="6 7" id="KW-0482">Metalloprotease</keyword>
<evidence type="ECO:0000256" key="4">
    <source>
        <dbReference type="ARBA" id="ARBA00022801"/>
    </source>
</evidence>
<proteinExistence type="inferred from homology"/>
<dbReference type="EMBL" id="JAMGBA010000001">
    <property type="protein sequence ID" value="MCL6698178.1"/>
    <property type="molecule type" value="Genomic_DNA"/>
</dbReference>
<feature type="domain" description="Peptidase M3A/M3B catalytic" evidence="9">
    <location>
        <begin position="226"/>
        <end position="661"/>
    </location>
</feature>
<dbReference type="InterPro" id="IPR001567">
    <property type="entry name" value="Pept_M3A_M3B_dom"/>
</dbReference>
<evidence type="ECO:0000259" key="9">
    <source>
        <dbReference type="Pfam" id="PF01432"/>
    </source>
</evidence>
<dbReference type="RefSeq" id="WP_249903517.1">
    <property type="nucleotide sequence ID" value="NZ_JAMGBA010000001.1"/>
</dbReference>